<evidence type="ECO:0000313" key="1">
    <source>
        <dbReference type="EMBL" id="SVB33556.1"/>
    </source>
</evidence>
<organism evidence="1">
    <name type="scientific">marine metagenome</name>
    <dbReference type="NCBI Taxonomy" id="408172"/>
    <lineage>
        <taxon>unclassified sequences</taxon>
        <taxon>metagenomes</taxon>
        <taxon>ecological metagenomes</taxon>
    </lineage>
</organism>
<dbReference type="AlphaFoldDB" id="A0A382D4X2"/>
<name>A0A382D4X2_9ZZZZ</name>
<gene>
    <name evidence="1" type="ORF">METZ01_LOCUS186410</name>
</gene>
<proteinExistence type="predicted"/>
<protein>
    <submittedName>
        <fullName evidence="1">Uncharacterized protein</fullName>
    </submittedName>
</protein>
<reference evidence="1" key="1">
    <citation type="submission" date="2018-05" db="EMBL/GenBank/DDBJ databases">
        <authorList>
            <person name="Lanie J.A."/>
            <person name="Ng W.-L."/>
            <person name="Kazmierczak K.M."/>
            <person name="Andrzejewski T.M."/>
            <person name="Davidsen T.M."/>
            <person name="Wayne K.J."/>
            <person name="Tettelin H."/>
            <person name="Glass J.I."/>
            <person name="Rusch D."/>
            <person name="Podicherti R."/>
            <person name="Tsui H.-C.T."/>
            <person name="Winkler M.E."/>
        </authorList>
    </citation>
    <scope>NUCLEOTIDE SEQUENCE</scope>
</reference>
<accession>A0A382D4X2</accession>
<dbReference type="EMBL" id="UINC01037691">
    <property type="protein sequence ID" value="SVB33556.1"/>
    <property type="molecule type" value="Genomic_DNA"/>
</dbReference>
<sequence length="80" mass="8478">MFLQSSVSPHISNSNSFVPISGSNSLLQTLQVIDSSLRALKASLAFTNPSLSTSNLSNLKRSFSFSSFGILISPVALKTS</sequence>